<keyword evidence="1" id="KW-0472">Membrane</keyword>
<evidence type="ECO:0000256" key="1">
    <source>
        <dbReference type="SAM" id="Phobius"/>
    </source>
</evidence>
<keyword evidence="1" id="KW-1133">Transmembrane helix</keyword>
<feature type="transmembrane region" description="Helical" evidence="1">
    <location>
        <begin position="160"/>
        <end position="179"/>
    </location>
</feature>
<dbReference type="GeneID" id="88853900"/>
<dbReference type="EMBL" id="CP133647">
    <property type="protein sequence ID" value="WNH02185.1"/>
    <property type="molecule type" value="Genomic_DNA"/>
</dbReference>
<dbReference type="RefSeq" id="WP_189758992.1">
    <property type="nucleotide sequence ID" value="NZ_CAWPOC010000195.1"/>
</dbReference>
<evidence type="ECO:0000313" key="3">
    <source>
        <dbReference type="Proteomes" id="UP001300348"/>
    </source>
</evidence>
<proteinExistence type="predicted"/>
<evidence type="ECO:0000313" key="2">
    <source>
        <dbReference type="EMBL" id="WNH02185.1"/>
    </source>
</evidence>
<protein>
    <submittedName>
        <fullName evidence="2">Uncharacterized protein</fullName>
    </submittedName>
</protein>
<keyword evidence="3" id="KW-1185">Reference proteome</keyword>
<dbReference type="Proteomes" id="UP001300348">
    <property type="component" value="Chromosome"/>
</dbReference>
<accession>A0ABY9XHT1</accession>
<reference evidence="2 3" key="1">
    <citation type="journal article" date="2023" name="Access Microbiol">
        <title>The genome of a steinernematid-associated Pseudomonas piscis bacterium encodes the biosynthesis of insect toxins.</title>
        <authorList>
            <person name="Awori R.M."/>
            <person name="Hendre P."/>
            <person name="Amugune N.O."/>
        </authorList>
    </citation>
    <scope>NUCLEOTIDE SEQUENCE [LARGE SCALE GENOMIC DNA]</scope>
    <source>
        <strain evidence="2 3">97</strain>
    </source>
</reference>
<sequence length="200" mass="22479">MLPTSKIGSMAMGLVEVQGTAIAEKQKLRTAPLSKRRCIAYHYTVHQETKNSEGKKYYKTITDQTQCAPFKIQDETGSASVITDDLSLVSLPPTCKYEKGNMRYVERAIFNHDTIMLIGAAAEKANQIVIQKDIENDILAAAPIKSVKHWNKHYPLKKSALTFIMIAVFLSAIVLTIPYEYNGQSLTLMFNKSPLFSWLF</sequence>
<name>A0ABY9XHT1_9GAMM</name>
<organism evidence="2 3">
    <name type="scientific">Xenorhabdus griffiniae</name>
    <dbReference type="NCBI Taxonomy" id="351672"/>
    <lineage>
        <taxon>Bacteria</taxon>
        <taxon>Pseudomonadati</taxon>
        <taxon>Pseudomonadota</taxon>
        <taxon>Gammaproteobacteria</taxon>
        <taxon>Enterobacterales</taxon>
        <taxon>Morganellaceae</taxon>
        <taxon>Xenorhabdus</taxon>
    </lineage>
</organism>
<keyword evidence="1" id="KW-0812">Transmembrane</keyword>
<gene>
    <name evidence="2" type="ORF">QL112_000040</name>
</gene>